<dbReference type="Proteomes" id="UP000366051">
    <property type="component" value="Chromosome"/>
</dbReference>
<keyword evidence="3" id="KW-1185">Reference proteome</keyword>
<feature type="domain" description="Serine aminopeptidase S33" evidence="1">
    <location>
        <begin position="122"/>
        <end position="240"/>
    </location>
</feature>
<gene>
    <name evidence="2" type="ORF">FTV88_0454</name>
</gene>
<dbReference type="Gene3D" id="3.40.50.1820">
    <property type="entry name" value="alpha/beta hydrolase"/>
    <property type="match status" value="1"/>
</dbReference>
<protein>
    <submittedName>
        <fullName evidence="2">Alpha/beta fold hydrolase, putative</fullName>
        <ecNumber evidence="2">3.-.-.-</ecNumber>
    </submittedName>
</protein>
<keyword evidence="2" id="KW-0378">Hydrolase</keyword>
<accession>A0A5Q2MYX2</accession>
<dbReference type="Pfam" id="PF12146">
    <property type="entry name" value="Hydrolase_4"/>
    <property type="match status" value="1"/>
</dbReference>
<evidence type="ECO:0000259" key="1">
    <source>
        <dbReference type="Pfam" id="PF12146"/>
    </source>
</evidence>
<dbReference type="GO" id="GO:0016787">
    <property type="term" value="F:hydrolase activity"/>
    <property type="evidence" value="ECO:0007669"/>
    <property type="project" value="UniProtKB-KW"/>
</dbReference>
<evidence type="ECO:0000313" key="2">
    <source>
        <dbReference type="EMBL" id="QGG46633.1"/>
    </source>
</evidence>
<dbReference type="InterPro" id="IPR022742">
    <property type="entry name" value="Hydrolase_4"/>
</dbReference>
<sequence>MKKASIFLIFLLPLVLLLYWEGFPYYDRDLPVQEEFESMDPQQMKGQENLYIVFLNGLGCYSDGSRFNNMGFHEIRKALTRVGYRYYDDRLLQYSYLGGQIRQDQWYPRKYNPRDTGQPIQVSVQSLEWMISEFSRVHPEAQFLLVGHSLGGRIALDFVSKTSQENRERIEGVITLNSPLLGSNVPLPAFVMRILEFGGHIFSAPVVKQLLWEFRDSPEFVEAKREMIEALQAEGLRVATFSTKSDVVVPTFTACLFNDQGEPLTEGYVIPGGRFFHRDLSGHMFILKHQEIQQYILSFFIEPENIAANQSPL</sequence>
<organism evidence="2 3">
    <name type="scientific">Heliorestis convoluta</name>
    <dbReference type="NCBI Taxonomy" id="356322"/>
    <lineage>
        <taxon>Bacteria</taxon>
        <taxon>Bacillati</taxon>
        <taxon>Bacillota</taxon>
        <taxon>Clostridia</taxon>
        <taxon>Eubacteriales</taxon>
        <taxon>Heliobacteriaceae</taxon>
        <taxon>Heliorestis</taxon>
    </lineage>
</organism>
<proteinExistence type="predicted"/>
<evidence type="ECO:0000313" key="3">
    <source>
        <dbReference type="Proteomes" id="UP000366051"/>
    </source>
</evidence>
<dbReference type="InterPro" id="IPR029058">
    <property type="entry name" value="AB_hydrolase_fold"/>
</dbReference>
<dbReference type="SUPFAM" id="SSF53474">
    <property type="entry name" value="alpha/beta-Hydrolases"/>
    <property type="match status" value="1"/>
</dbReference>
<name>A0A5Q2MYX2_9FIRM</name>
<dbReference type="EMBL" id="CP045875">
    <property type="protein sequence ID" value="QGG46633.1"/>
    <property type="molecule type" value="Genomic_DNA"/>
</dbReference>
<dbReference type="KEGG" id="hcv:FTV88_0454"/>
<reference evidence="3" key="1">
    <citation type="submission" date="2019-11" db="EMBL/GenBank/DDBJ databases">
        <title>Genome sequence of Heliorestis convoluta strain HH, an alkaliphilic and minimalistic phototrophic bacterium from a soda lake in Egypt.</title>
        <authorList>
            <person name="Dewey E.D."/>
            <person name="Stokes L.M."/>
            <person name="Burchell B.M."/>
            <person name="Shaffer K.N."/>
            <person name="Huntington A.M."/>
            <person name="Baker J.M."/>
            <person name="Nadendla S."/>
            <person name="Giglio M.G."/>
            <person name="Touchman J.W."/>
            <person name="Blankenship R.E."/>
            <person name="Madigan M.T."/>
            <person name="Sattley W.M."/>
        </authorList>
    </citation>
    <scope>NUCLEOTIDE SEQUENCE [LARGE SCALE GENOMIC DNA]</scope>
    <source>
        <strain evidence="3">HH</strain>
    </source>
</reference>
<dbReference type="AlphaFoldDB" id="A0A5Q2MYX2"/>
<dbReference type="EC" id="3.-.-.-" evidence="2"/>